<feature type="region of interest" description="Disordered" evidence="1">
    <location>
        <begin position="1"/>
        <end position="48"/>
    </location>
</feature>
<proteinExistence type="predicted"/>
<evidence type="ECO:0000313" key="2">
    <source>
        <dbReference type="EMBL" id="UTG76085.1"/>
    </source>
</evidence>
<reference evidence="2" key="1">
    <citation type="submission" date="2021-04" db="EMBL/GenBank/DDBJ databases">
        <title>Characterizing Neisseria spp. as novel respiratory pathobionts in bronchiectasis.</title>
        <authorList>
            <person name="Li L."/>
            <person name="Mac Aogain M."/>
            <person name="Xu T."/>
            <person name="Jaggi T.K."/>
            <person name="Chan L.Y."/>
            <person name="Keir H.R."/>
            <person name="Dicker A.J."/>
            <person name="Qu J."/>
            <person name="Liu Y."/>
            <person name="Chen H.S."/>
            <person name="Koh M.S."/>
            <person name="Ong T.H."/>
            <person name="Lim A.Y.H."/>
            <person name="Abisheganaden J."/>
            <person name="Low T.B."/>
            <person name="Oliver B.G."/>
            <person name="Tan N.S."/>
            <person name="Fang M."/>
            <person name="Chalmers J.D."/>
            <person name="Chotirmall S.H."/>
        </authorList>
    </citation>
    <scope>NUCLEOTIDE SEQUENCE</scope>
    <source>
        <strain evidence="2">CG0073</strain>
    </source>
</reference>
<protein>
    <submittedName>
        <fullName evidence="2">Uncharacterized protein</fullName>
    </submittedName>
</protein>
<name>A0A9X9N7B2_NEISU</name>
<feature type="compositionally biased region" description="Basic residues" evidence="1">
    <location>
        <begin position="1"/>
        <end position="13"/>
    </location>
</feature>
<gene>
    <name evidence="2" type="ORF">KCG53_03995</name>
</gene>
<dbReference type="EMBL" id="CP073118">
    <property type="protein sequence ID" value="UTG76085.1"/>
    <property type="molecule type" value="Genomic_DNA"/>
</dbReference>
<feature type="compositionally biased region" description="Polar residues" evidence="1">
    <location>
        <begin position="25"/>
        <end position="48"/>
    </location>
</feature>
<organism evidence="2 3">
    <name type="scientific">Neisseria subflava</name>
    <dbReference type="NCBI Taxonomy" id="28449"/>
    <lineage>
        <taxon>Bacteria</taxon>
        <taxon>Pseudomonadati</taxon>
        <taxon>Pseudomonadota</taxon>
        <taxon>Betaproteobacteria</taxon>
        <taxon>Neisseriales</taxon>
        <taxon>Neisseriaceae</taxon>
        <taxon>Neisseria</taxon>
    </lineage>
</organism>
<sequence>MTIPSHKKARNRRAFQANRFHHCPTPSQSDNHNHVSTTPMKSSALSHI</sequence>
<dbReference type="AlphaFoldDB" id="A0A9X9N7B2"/>
<accession>A0A9X9N7B2</accession>
<evidence type="ECO:0000256" key="1">
    <source>
        <dbReference type="SAM" id="MobiDB-lite"/>
    </source>
</evidence>
<dbReference type="Proteomes" id="UP001057336">
    <property type="component" value="Chromosome"/>
</dbReference>
<evidence type="ECO:0000313" key="3">
    <source>
        <dbReference type="Proteomes" id="UP001057336"/>
    </source>
</evidence>